<feature type="coiled-coil region" evidence="1">
    <location>
        <begin position="51"/>
        <end position="152"/>
    </location>
</feature>
<dbReference type="AlphaFoldDB" id="A0AAW2JSL9"/>
<protein>
    <submittedName>
        <fullName evidence="2">Uncharacterized protein</fullName>
    </submittedName>
</protein>
<reference evidence="2" key="2">
    <citation type="journal article" date="2024" name="Plant">
        <title>Genomic evolution and insights into agronomic trait innovations of Sesamum species.</title>
        <authorList>
            <person name="Miao H."/>
            <person name="Wang L."/>
            <person name="Qu L."/>
            <person name="Liu H."/>
            <person name="Sun Y."/>
            <person name="Le M."/>
            <person name="Wang Q."/>
            <person name="Wei S."/>
            <person name="Zheng Y."/>
            <person name="Lin W."/>
            <person name="Duan Y."/>
            <person name="Cao H."/>
            <person name="Xiong S."/>
            <person name="Wang X."/>
            <person name="Wei L."/>
            <person name="Li C."/>
            <person name="Ma Q."/>
            <person name="Ju M."/>
            <person name="Zhao R."/>
            <person name="Li G."/>
            <person name="Mu C."/>
            <person name="Tian Q."/>
            <person name="Mei H."/>
            <person name="Zhang T."/>
            <person name="Gao T."/>
            <person name="Zhang H."/>
        </authorList>
    </citation>
    <scope>NUCLEOTIDE SEQUENCE</scope>
    <source>
        <strain evidence="2">G02</strain>
    </source>
</reference>
<gene>
    <name evidence="2" type="ORF">Sradi_6798300</name>
</gene>
<dbReference type="PANTHER" id="PTHR47747">
    <property type="entry name" value="RIBONUCLEASE P PROTEIN SUBUNIT P38-LIKE PROTEIN"/>
    <property type="match status" value="1"/>
</dbReference>
<evidence type="ECO:0000256" key="1">
    <source>
        <dbReference type="SAM" id="Coils"/>
    </source>
</evidence>
<feature type="coiled-coil region" evidence="1">
    <location>
        <begin position="379"/>
        <end position="442"/>
    </location>
</feature>
<proteinExistence type="predicted"/>
<evidence type="ECO:0000313" key="2">
    <source>
        <dbReference type="EMBL" id="KAL0297462.1"/>
    </source>
</evidence>
<dbReference type="PANTHER" id="PTHR47747:SF3">
    <property type="entry name" value="OS03G0853600 PROTEIN"/>
    <property type="match status" value="1"/>
</dbReference>
<dbReference type="EMBL" id="JACGWJ010000032">
    <property type="protein sequence ID" value="KAL0297462.1"/>
    <property type="molecule type" value="Genomic_DNA"/>
</dbReference>
<reference evidence="2" key="1">
    <citation type="submission" date="2020-06" db="EMBL/GenBank/DDBJ databases">
        <authorList>
            <person name="Li T."/>
            <person name="Hu X."/>
            <person name="Zhang T."/>
            <person name="Song X."/>
            <person name="Zhang H."/>
            <person name="Dai N."/>
            <person name="Sheng W."/>
            <person name="Hou X."/>
            <person name="Wei L."/>
        </authorList>
    </citation>
    <scope>NUCLEOTIDE SEQUENCE</scope>
    <source>
        <strain evidence="2">G02</strain>
        <tissue evidence="2">Leaf</tissue>
    </source>
</reference>
<organism evidence="2">
    <name type="scientific">Sesamum radiatum</name>
    <name type="common">Black benniseed</name>
    <dbReference type="NCBI Taxonomy" id="300843"/>
    <lineage>
        <taxon>Eukaryota</taxon>
        <taxon>Viridiplantae</taxon>
        <taxon>Streptophyta</taxon>
        <taxon>Embryophyta</taxon>
        <taxon>Tracheophyta</taxon>
        <taxon>Spermatophyta</taxon>
        <taxon>Magnoliopsida</taxon>
        <taxon>eudicotyledons</taxon>
        <taxon>Gunneridae</taxon>
        <taxon>Pentapetalae</taxon>
        <taxon>asterids</taxon>
        <taxon>lamiids</taxon>
        <taxon>Lamiales</taxon>
        <taxon>Pedaliaceae</taxon>
        <taxon>Sesamum</taxon>
    </lineage>
</organism>
<accession>A0AAW2JSL9</accession>
<name>A0AAW2JSL9_SESRA</name>
<sequence>MAAQEQEEESHESQEQRLYDDEHYGKLLSSYLGLSFTIFLGLLPRNSIPLLTTLQNKNKVLSFKLMQAEEQLKQLHSRRKEDSKANARVVEIFASHRHSWQQEEKRLLLQIDECNEELAYLKGKVEDFERVEAELKANIEDLKREISERDEMLNFMSRSNCEMEDGVGECYSDMGLRYGKAGVSEGPDLGVEECFTGDGVDEIGSVYDQSNCGFSSDFLNSAASKFWSENASLWQVKFLYSSILCFVFILRSRAVAGRPYCFLFKLPNMQLNSRKIFVYLIKSFSRLSDSKHAVTNAKATTISSFRRESPWKVDGDSTGISSKLKLLEQELLNLERSVRQICPSCHRKCESRPKANDPCEANASSEFRTQRQTEFLLEAFRLQQRASETNQKLTALQSETGKSYNGDELQGQTAKLATRRSLDSIRNNFKEIQRNLEIWLARIIGDLEGILARDGPLVQGIITSRGTMSGDPVPPAHEVCMNRTHDRQLLAITSNSKKRAEASVQDKI</sequence>
<comment type="caution">
    <text evidence="2">The sequence shown here is derived from an EMBL/GenBank/DDBJ whole genome shotgun (WGS) entry which is preliminary data.</text>
</comment>
<keyword evidence="1" id="KW-0175">Coiled coil</keyword>